<dbReference type="RefSeq" id="WP_182558358.1">
    <property type="nucleotide sequence ID" value="NZ_JACGWT010000001.1"/>
</dbReference>
<keyword evidence="2" id="KW-1185">Reference proteome</keyword>
<name>A0A7W3IPB5_9ACTN</name>
<sequence>MDRLPIPRTVAAAGEAAPDEVWRRYVELSRWPSWAPPIQTVEADGGRLRPGLTGLVHGPAGLRVPFEVLSFDAVARTWRWRVRFGPTSVVMAHEVLPRPGGGTVATLALEGAPWWSAYLPAARVALGRLVAP</sequence>
<dbReference type="InterPro" id="IPR019587">
    <property type="entry name" value="Polyketide_cyclase/dehydratase"/>
</dbReference>
<reference evidence="1 2" key="1">
    <citation type="submission" date="2020-07" db="EMBL/GenBank/DDBJ databases">
        <title>Sequencing the genomes of 1000 actinobacteria strains.</title>
        <authorList>
            <person name="Klenk H.-P."/>
        </authorList>
    </citation>
    <scope>NUCLEOTIDE SEQUENCE [LARGE SCALE GENOMIC DNA]</scope>
    <source>
        <strain evidence="1 2">DSM 100723</strain>
    </source>
</reference>
<dbReference type="InterPro" id="IPR023393">
    <property type="entry name" value="START-like_dom_sf"/>
</dbReference>
<organism evidence="1 2">
    <name type="scientific">Microlunatus kandeliicorticis</name>
    <dbReference type="NCBI Taxonomy" id="1759536"/>
    <lineage>
        <taxon>Bacteria</taxon>
        <taxon>Bacillati</taxon>
        <taxon>Actinomycetota</taxon>
        <taxon>Actinomycetes</taxon>
        <taxon>Propionibacteriales</taxon>
        <taxon>Propionibacteriaceae</taxon>
        <taxon>Microlunatus</taxon>
    </lineage>
</organism>
<dbReference type="EMBL" id="JACGWT010000001">
    <property type="protein sequence ID" value="MBA8792752.1"/>
    <property type="molecule type" value="Genomic_DNA"/>
</dbReference>
<dbReference type="AlphaFoldDB" id="A0A7W3IPB5"/>
<dbReference type="Pfam" id="PF10604">
    <property type="entry name" value="Polyketide_cyc2"/>
    <property type="match status" value="1"/>
</dbReference>
<dbReference type="SUPFAM" id="SSF55961">
    <property type="entry name" value="Bet v1-like"/>
    <property type="match status" value="1"/>
</dbReference>
<protein>
    <recommendedName>
        <fullName evidence="3">Polyketide cyclase / dehydrase and lipid transport</fullName>
    </recommendedName>
</protein>
<evidence type="ECO:0008006" key="3">
    <source>
        <dbReference type="Google" id="ProtNLM"/>
    </source>
</evidence>
<dbReference type="Gene3D" id="3.30.530.20">
    <property type="match status" value="1"/>
</dbReference>
<comment type="caution">
    <text evidence="1">The sequence shown here is derived from an EMBL/GenBank/DDBJ whole genome shotgun (WGS) entry which is preliminary data.</text>
</comment>
<dbReference type="Proteomes" id="UP000523079">
    <property type="component" value="Unassembled WGS sequence"/>
</dbReference>
<proteinExistence type="predicted"/>
<gene>
    <name evidence="1" type="ORF">FHX74_000346</name>
</gene>
<accession>A0A7W3IPB5</accession>
<evidence type="ECO:0000313" key="2">
    <source>
        <dbReference type="Proteomes" id="UP000523079"/>
    </source>
</evidence>
<evidence type="ECO:0000313" key="1">
    <source>
        <dbReference type="EMBL" id="MBA8792752.1"/>
    </source>
</evidence>